<accession>A0A1J8QVX1</accession>
<keyword evidence="4" id="KW-1185">Reference proteome</keyword>
<keyword evidence="2" id="KW-1133">Transmembrane helix</keyword>
<evidence type="ECO:0000313" key="4">
    <source>
        <dbReference type="Proteomes" id="UP000183567"/>
    </source>
</evidence>
<proteinExistence type="predicted"/>
<organism evidence="3 4">
    <name type="scientific">Rhizopogon vesiculosus</name>
    <dbReference type="NCBI Taxonomy" id="180088"/>
    <lineage>
        <taxon>Eukaryota</taxon>
        <taxon>Fungi</taxon>
        <taxon>Dikarya</taxon>
        <taxon>Basidiomycota</taxon>
        <taxon>Agaricomycotina</taxon>
        <taxon>Agaricomycetes</taxon>
        <taxon>Agaricomycetidae</taxon>
        <taxon>Boletales</taxon>
        <taxon>Suillineae</taxon>
        <taxon>Rhizopogonaceae</taxon>
        <taxon>Rhizopogon</taxon>
    </lineage>
</organism>
<reference evidence="3 4" key="1">
    <citation type="submission" date="2016-03" db="EMBL/GenBank/DDBJ databases">
        <title>Comparative genomics of the ectomycorrhizal sister species Rhizopogon vinicolor and Rhizopogon vesiculosus (Basidiomycota: Boletales) reveals a divergence of the mating type B locus.</title>
        <authorList>
            <person name="Mujic A.B."/>
            <person name="Kuo A."/>
            <person name="Tritt A."/>
            <person name="Lipzen A."/>
            <person name="Chen C."/>
            <person name="Johnson J."/>
            <person name="Sharma A."/>
            <person name="Barry K."/>
            <person name="Grigoriev I.V."/>
            <person name="Spatafora J.W."/>
        </authorList>
    </citation>
    <scope>NUCLEOTIDE SEQUENCE [LARGE SCALE GENOMIC DNA]</scope>
    <source>
        <strain evidence="3 4">AM-OR11-056</strain>
    </source>
</reference>
<comment type="caution">
    <text evidence="3">The sequence shown here is derived from an EMBL/GenBank/DDBJ whole genome shotgun (WGS) entry which is preliminary data.</text>
</comment>
<dbReference type="Proteomes" id="UP000183567">
    <property type="component" value="Unassembled WGS sequence"/>
</dbReference>
<gene>
    <name evidence="3" type="ORF">AZE42_01223</name>
</gene>
<evidence type="ECO:0000256" key="1">
    <source>
        <dbReference type="SAM" id="MobiDB-lite"/>
    </source>
</evidence>
<feature type="region of interest" description="Disordered" evidence="1">
    <location>
        <begin position="1"/>
        <end position="38"/>
    </location>
</feature>
<dbReference type="OrthoDB" id="10039566at2759"/>
<keyword evidence="2" id="KW-0812">Transmembrane</keyword>
<evidence type="ECO:0000256" key="2">
    <source>
        <dbReference type="SAM" id="Phobius"/>
    </source>
</evidence>
<dbReference type="AlphaFoldDB" id="A0A1J8QVX1"/>
<protein>
    <recommendedName>
        <fullName evidence="5">Pre-rRNA processing protein</fullName>
    </recommendedName>
</protein>
<sequence length="629" mass="67494">MALEENDSSPSCVKGKGKARHPEPSEHTPLLLNHNDVAPSRTRPLDEEDLFDHESSSDARRGLWSKLTFVFLASLSFCIIMFLLLALLAYSYAARLSDISPEDVLENALVIQGPYRVNVLNVTADGGIWIQVQARVGIDAGSIMGVNTDDDEGTFNDIWKSLGRLGVKLLDRVTVDISATNVFSQRQTLLCTANSPSFELPLTANPPYDDSWLSPISLPLFVAPTQNASDVNQFVHDSWHAGAALVHASIPSMVISGGSMKKGGWRHMLKLQRVGIQADLSMKPILIVPPIPGLPTPGNGVPLPSVSQLVTLRSFGVESESKNVTVHALATLINPVPSIVDLTAPSIPFSVSLPGEDNSIVPVASVHTDPFTLTHPNITLVISGSIIPLPPRASTTISSFVSRYLSLEPNPISVTCPLFPSLVLDTEFPPPDLKPQILRDVTIRDMKIKPSSTGGSFLASGTVFARVVLPKGMDLTLDVTRVFPDVLVFDGEVPQLAPPLFPGQKPEDELPDPLPEGAFGHIRPEDWLEATSVQVGSEEGQGSIFFVTADMVDVALEVLPGRQKQFSNFVSKVIFGTHGALAGLQGTTDVGVHILGLPFSDHEGTTEGIDLLGLPFQGSVHVGKKALLL</sequence>
<keyword evidence="2" id="KW-0472">Membrane</keyword>
<dbReference type="STRING" id="180088.A0A1J8QVX1"/>
<dbReference type="EMBL" id="LVVM01001906">
    <property type="protein sequence ID" value="OJA17600.1"/>
    <property type="molecule type" value="Genomic_DNA"/>
</dbReference>
<evidence type="ECO:0000313" key="3">
    <source>
        <dbReference type="EMBL" id="OJA17600.1"/>
    </source>
</evidence>
<evidence type="ECO:0008006" key="5">
    <source>
        <dbReference type="Google" id="ProtNLM"/>
    </source>
</evidence>
<feature type="transmembrane region" description="Helical" evidence="2">
    <location>
        <begin position="69"/>
        <end position="93"/>
    </location>
</feature>
<name>A0A1J8QVX1_9AGAM</name>